<organism evidence="2">
    <name type="scientific">Acromyrmex echinatior</name>
    <name type="common">Panamanian leafcutter ant</name>
    <name type="synonym">Acromyrmex octospinosus echinatior</name>
    <dbReference type="NCBI Taxonomy" id="103372"/>
    <lineage>
        <taxon>Eukaryota</taxon>
        <taxon>Metazoa</taxon>
        <taxon>Ecdysozoa</taxon>
        <taxon>Arthropoda</taxon>
        <taxon>Hexapoda</taxon>
        <taxon>Insecta</taxon>
        <taxon>Pterygota</taxon>
        <taxon>Neoptera</taxon>
        <taxon>Endopterygota</taxon>
        <taxon>Hymenoptera</taxon>
        <taxon>Apocrita</taxon>
        <taxon>Aculeata</taxon>
        <taxon>Formicoidea</taxon>
        <taxon>Formicidae</taxon>
        <taxon>Myrmicinae</taxon>
        <taxon>Acromyrmex</taxon>
    </lineage>
</organism>
<reference evidence="1" key="1">
    <citation type="submission" date="2011-02" db="EMBL/GenBank/DDBJ databases">
        <title>The genome of the leaf-cutting ant Acromyrmex echinatior suggests key adaptations to social evolution and fungus farming.</title>
        <authorList>
            <person name="Nygaard S."/>
            <person name="Zhang G."/>
        </authorList>
    </citation>
    <scope>NUCLEOTIDE SEQUENCE</scope>
</reference>
<feature type="non-terminal residue" evidence="1">
    <location>
        <position position="1"/>
    </location>
</feature>
<proteinExistence type="predicted"/>
<sequence>QVKTFLNLQQQAAEVMAAVAIWELELNDVELELGNVNKNGKLCIKEQISPLYNSKGTSTVYSAGSISVPSFASPSTFLLIFLVFPGDQEPILG</sequence>
<dbReference type="EMBL" id="GL888043">
    <property type="protein sequence ID" value="EGI68897.1"/>
    <property type="molecule type" value="Genomic_DNA"/>
</dbReference>
<keyword evidence="2" id="KW-1185">Reference proteome</keyword>
<gene>
    <name evidence="1" type="ORF">G5I_02388</name>
</gene>
<evidence type="ECO:0000313" key="2">
    <source>
        <dbReference type="Proteomes" id="UP000007755"/>
    </source>
</evidence>
<protein>
    <submittedName>
        <fullName evidence="1">Uncharacterized protein</fullName>
    </submittedName>
</protein>
<evidence type="ECO:0000313" key="1">
    <source>
        <dbReference type="EMBL" id="EGI68897.1"/>
    </source>
</evidence>
<accession>F4WA68</accession>
<name>F4WA68_ACREC</name>
<dbReference type="Proteomes" id="UP000007755">
    <property type="component" value="Unassembled WGS sequence"/>
</dbReference>
<dbReference type="InParanoid" id="F4WA68"/>
<dbReference type="AlphaFoldDB" id="F4WA68"/>